<comment type="cofactor">
    <cofactor evidence="1">
        <name>Zn(2+)</name>
        <dbReference type="ChEBI" id="CHEBI:29105"/>
    </cofactor>
</comment>
<dbReference type="OrthoDB" id="9801445at2"/>
<dbReference type="Pfam" id="PF02633">
    <property type="entry name" value="Creatininase"/>
    <property type="match status" value="1"/>
</dbReference>
<dbReference type="InterPro" id="IPR023871">
    <property type="entry name" value="MftE"/>
</dbReference>
<protein>
    <submittedName>
        <fullName evidence="7">Creatinine amidohydrolase</fullName>
    </submittedName>
</protein>
<sequence>MRLGNATWMDVDCPRAGALVVPLGSLEQHGPHLPLDTDAFIADSIVDRLQARRPAAAIAPLLPLGASGEHADFPGTLSIGTAATTAVVVELVRHASGHWPAVLVVNGHGGNDEALRAAARTCAYEGRRLAVVHLSLAGMDAHAGRAETSIMLHLAPERVRLDLAEPGTTAPLAELLPRLLKDGVRAVSPNGVLGDPTEPARKRATGMSTRSSRRRWPHTTPARSPPTADRRPPDLRAQHPGPPRRDGAQQDAGAVGRVLDQP</sequence>
<proteinExistence type="inferred from homology"/>
<gene>
    <name evidence="7" type="ORF">SAMN05660748_3719</name>
</gene>
<evidence type="ECO:0000256" key="4">
    <source>
        <dbReference type="ARBA" id="ARBA00022833"/>
    </source>
</evidence>
<dbReference type="AlphaFoldDB" id="A0A285VBT4"/>
<evidence type="ECO:0000256" key="3">
    <source>
        <dbReference type="ARBA" id="ARBA00022801"/>
    </source>
</evidence>
<keyword evidence="2" id="KW-0479">Metal-binding</keyword>
<dbReference type="InterPro" id="IPR024087">
    <property type="entry name" value="Creatininase-like_sf"/>
</dbReference>
<evidence type="ECO:0000313" key="7">
    <source>
        <dbReference type="EMBL" id="SOC51427.1"/>
    </source>
</evidence>
<evidence type="ECO:0000256" key="5">
    <source>
        <dbReference type="ARBA" id="ARBA00024029"/>
    </source>
</evidence>
<dbReference type="GO" id="GO:0016811">
    <property type="term" value="F:hydrolase activity, acting on carbon-nitrogen (but not peptide) bonds, in linear amides"/>
    <property type="evidence" value="ECO:0007669"/>
    <property type="project" value="TreeGrafter"/>
</dbReference>
<evidence type="ECO:0000256" key="6">
    <source>
        <dbReference type="SAM" id="MobiDB-lite"/>
    </source>
</evidence>
<dbReference type="PANTHER" id="PTHR35005:SF1">
    <property type="entry name" value="2-AMINO-5-FORMYLAMINO-6-RIBOSYLAMINOPYRIMIDIN-4(3H)-ONE 5'-MONOPHOSPHATE DEFORMYLASE"/>
    <property type="match status" value="1"/>
</dbReference>
<dbReference type="Proteomes" id="UP000219435">
    <property type="component" value="Unassembled WGS sequence"/>
</dbReference>
<keyword evidence="3 7" id="KW-0378">Hydrolase</keyword>
<evidence type="ECO:0000256" key="2">
    <source>
        <dbReference type="ARBA" id="ARBA00022723"/>
    </source>
</evidence>
<dbReference type="InterPro" id="IPR003785">
    <property type="entry name" value="Creatininase/forma_Hydrolase"/>
</dbReference>
<dbReference type="SUPFAM" id="SSF102215">
    <property type="entry name" value="Creatininase"/>
    <property type="match status" value="1"/>
</dbReference>
<keyword evidence="4" id="KW-0862">Zinc</keyword>
<dbReference type="PANTHER" id="PTHR35005">
    <property type="entry name" value="3-DEHYDRO-SCYLLO-INOSOSE HYDROLASE"/>
    <property type="match status" value="1"/>
</dbReference>
<keyword evidence="8" id="KW-1185">Reference proteome</keyword>
<dbReference type="EMBL" id="OBQI01000006">
    <property type="protein sequence ID" value="SOC51427.1"/>
    <property type="molecule type" value="Genomic_DNA"/>
</dbReference>
<feature type="compositionally biased region" description="Basic and acidic residues" evidence="6">
    <location>
        <begin position="228"/>
        <end position="248"/>
    </location>
</feature>
<dbReference type="NCBIfam" id="TIGR03964">
    <property type="entry name" value="mycofact_creat"/>
    <property type="match status" value="1"/>
</dbReference>
<feature type="region of interest" description="Disordered" evidence="6">
    <location>
        <begin position="188"/>
        <end position="262"/>
    </location>
</feature>
<accession>A0A285VBT4</accession>
<dbReference type="GO" id="GO:0046872">
    <property type="term" value="F:metal ion binding"/>
    <property type="evidence" value="ECO:0007669"/>
    <property type="project" value="UniProtKB-KW"/>
</dbReference>
<organism evidence="7 8">
    <name type="scientific">Blastococcus aggregatus</name>
    <dbReference type="NCBI Taxonomy" id="38502"/>
    <lineage>
        <taxon>Bacteria</taxon>
        <taxon>Bacillati</taxon>
        <taxon>Actinomycetota</taxon>
        <taxon>Actinomycetes</taxon>
        <taxon>Geodermatophilales</taxon>
        <taxon>Geodermatophilaceae</taxon>
        <taxon>Blastococcus</taxon>
    </lineage>
</organism>
<evidence type="ECO:0000256" key="1">
    <source>
        <dbReference type="ARBA" id="ARBA00001947"/>
    </source>
</evidence>
<dbReference type="RefSeq" id="WP_097196782.1">
    <property type="nucleotide sequence ID" value="NZ_OBQI01000006.1"/>
</dbReference>
<name>A0A285VBT4_9ACTN</name>
<evidence type="ECO:0000313" key="8">
    <source>
        <dbReference type="Proteomes" id="UP000219435"/>
    </source>
</evidence>
<dbReference type="GO" id="GO:0009231">
    <property type="term" value="P:riboflavin biosynthetic process"/>
    <property type="evidence" value="ECO:0007669"/>
    <property type="project" value="TreeGrafter"/>
</dbReference>
<comment type="similarity">
    <text evidence="5">Belongs to the creatininase superfamily.</text>
</comment>
<reference evidence="8" key="1">
    <citation type="submission" date="2017-08" db="EMBL/GenBank/DDBJ databases">
        <authorList>
            <person name="Varghese N."/>
            <person name="Submissions S."/>
        </authorList>
    </citation>
    <scope>NUCLEOTIDE SEQUENCE [LARGE SCALE GENOMIC DNA]</scope>
    <source>
        <strain evidence="8">DSM 4725</strain>
    </source>
</reference>
<dbReference type="Gene3D" id="3.40.50.10310">
    <property type="entry name" value="Creatininase"/>
    <property type="match status" value="1"/>
</dbReference>